<dbReference type="AlphaFoldDB" id="A0A1X0JVB7"/>
<dbReference type="GO" id="GO:0050661">
    <property type="term" value="F:NADP binding"/>
    <property type="evidence" value="ECO:0007669"/>
    <property type="project" value="InterPro"/>
</dbReference>
<evidence type="ECO:0000313" key="2">
    <source>
        <dbReference type="EMBL" id="ORB66157.1"/>
    </source>
</evidence>
<dbReference type="Proteomes" id="UP000192411">
    <property type="component" value="Unassembled WGS sequence"/>
</dbReference>
<accession>A0A1X0JVB7</accession>
<comment type="caution">
    <text evidence="2">The sequence shown here is derived from an EMBL/GenBank/DDBJ whole genome shotgun (WGS) entry which is preliminary data.</text>
</comment>
<dbReference type="InterPro" id="IPR022674">
    <property type="entry name" value="G6P_DH_NAD-bd"/>
</dbReference>
<keyword evidence="3" id="KW-1185">Reference proteome</keyword>
<dbReference type="GO" id="GO:0006006">
    <property type="term" value="P:glucose metabolic process"/>
    <property type="evidence" value="ECO:0007669"/>
    <property type="project" value="InterPro"/>
</dbReference>
<evidence type="ECO:0000313" key="3">
    <source>
        <dbReference type="Proteomes" id="UP000192411"/>
    </source>
</evidence>
<proteinExistence type="predicted"/>
<organism evidence="2 3">
    <name type="scientific">Mycolicibacterium tusciae</name>
    <dbReference type="NCBI Taxonomy" id="75922"/>
    <lineage>
        <taxon>Bacteria</taxon>
        <taxon>Bacillati</taxon>
        <taxon>Actinomycetota</taxon>
        <taxon>Actinomycetes</taxon>
        <taxon>Mycobacteriales</taxon>
        <taxon>Mycobacteriaceae</taxon>
        <taxon>Mycolicibacterium</taxon>
    </lineage>
</organism>
<dbReference type="EMBL" id="MVIM01000004">
    <property type="protein sequence ID" value="ORB66157.1"/>
    <property type="molecule type" value="Genomic_DNA"/>
</dbReference>
<sequence length="169" mass="19084">MSEQLSDFFGEIFQRYFRPAIDEYPRNGGALVERLFTLTDDVPDRLVQSRRAAMAWGTAETANARITSELFVITQHGLIYAAGLNESRRALYYLATPRVLFDPFVDQVDTAEPREGAIVVVDSRFGRDLASAHPMDAALRRILDEHLALRVDLRQQSPAAWAGRTQTTR</sequence>
<dbReference type="OrthoDB" id="4373823at2"/>
<gene>
    <name evidence="2" type="ORF">BST47_09770</name>
</gene>
<reference evidence="2 3" key="1">
    <citation type="submission" date="2017-02" db="EMBL/GenBank/DDBJ databases">
        <title>The new phylogeny of genus Mycobacterium.</title>
        <authorList>
            <person name="Tortoli E."/>
            <person name="Trovato A."/>
            <person name="Cirillo D.M."/>
        </authorList>
    </citation>
    <scope>NUCLEOTIDE SEQUENCE [LARGE SCALE GENOMIC DNA]</scope>
    <source>
        <strain evidence="2 3">DSM 44338</strain>
    </source>
</reference>
<dbReference type="STRING" id="75922.BST47_09770"/>
<name>A0A1X0JVB7_9MYCO</name>
<protein>
    <submittedName>
        <fullName evidence="2">Glucose-6-phosphate dehydrogenase</fullName>
    </submittedName>
</protein>
<dbReference type="RefSeq" id="WP_083125331.1">
    <property type="nucleotide sequence ID" value="NZ_MVIM01000004.1"/>
</dbReference>
<feature type="domain" description="Glucose-6-phosphate dehydrogenase NAD-binding" evidence="1">
    <location>
        <begin position="86"/>
        <end position="152"/>
    </location>
</feature>
<dbReference type="Pfam" id="PF00479">
    <property type="entry name" value="G6PD_N"/>
    <property type="match status" value="1"/>
</dbReference>
<dbReference type="Gene3D" id="3.40.50.720">
    <property type="entry name" value="NAD(P)-binding Rossmann-like Domain"/>
    <property type="match status" value="1"/>
</dbReference>
<dbReference type="GO" id="GO:0016614">
    <property type="term" value="F:oxidoreductase activity, acting on CH-OH group of donors"/>
    <property type="evidence" value="ECO:0007669"/>
    <property type="project" value="InterPro"/>
</dbReference>
<evidence type="ECO:0000259" key="1">
    <source>
        <dbReference type="Pfam" id="PF00479"/>
    </source>
</evidence>